<evidence type="ECO:0000256" key="1">
    <source>
        <dbReference type="PROSITE-ProRule" id="PRU00042"/>
    </source>
</evidence>
<keyword evidence="1" id="KW-0479">Metal-binding</keyword>
<dbReference type="InterPro" id="IPR013087">
    <property type="entry name" value="Znf_C2H2_type"/>
</dbReference>
<gene>
    <name evidence="3" type="ORF">BDN70DRAFT_897509</name>
</gene>
<feature type="domain" description="C2H2-type" evidence="2">
    <location>
        <begin position="22"/>
        <end position="50"/>
    </location>
</feature>
<keyword evidence="1" id="KW-0862">Zinc</keyword>
<accession>A0A9P5YV69</accession>
<dbReference type="PROSITE" id="PS50157">
    <property type="entry name" value="ZINC_FINGER_C2H2_2"/>
    <property type="match status" value="1"/>
</dbReference>
<keyword evidence="1" id="KW-0863">Zinc-finger</keyword>
<keyword evidence="4" id="KW-1185">Reference proteome</keyword>
<proteinExistence type="predicted"/>
<dbReference type="EMBL" id="MU155301">
    <property type="protein sequence ID" value="KAF9476247.1"/>
    <property type="molecule type" value="Genomic_DNA"/>
</dbReference>
<evidence type="ECO:0000313" key="3">
    <source>
        <dbReference type="EMBL" id="KAF9476247.1"/>
    </source>
</evidence>
<dbReference type="Proteomes" id="UP000807469">
    <property type="component" value="Unassembled WGS sequence"/>
</dbReference>
<dbReference type="Gene3D" id="3.30.160.60">
    <property type="entry name" value="Classic Zinc Finger"/>
    <property type="match status" value="1"/>
</dbReference>
<evidence type="ECO:0000313" key="4">
    <source>
        <dbReference type="Proteomes" id="UP000807469"/>
    </source>
</evidence>
<dbReference type="PROSITE" id="PS00028">
    <property type="entry name" value="ZINC_FINGER_C2H2_1"/>
    <property type="match status" value="1"/>
</dbReference>
<sequence>MPRVPSTSQVKPKRAVKGSGRYECSLGCGKKFSKKGDVRRHLACHDRQTKYRYKCDVHGYLWLGARQKSNVEVHKRNFHGLQSQDLGVAIALTISLPSAEFPFQNDPFSTSGAPTVPNPQSTSYYFNGSVGQVPEYPRTYYAPAPAPTLGWNCYSTQVNVPFNVANSSIQMKPYGDFHQESSQVPQFQIPEVERRFTYQ</sequence>
<name>A0A9P5YV69_9AGAR</name>
<protein>
    <recommendedName>
        <fullName evidence="2">C2H2-type domain-containing protein</fullName>
    </recommendedName>
</protein>
<evidence type="ECO:0000259" key="2">
    <source>
        <dbReference type="PROSITE" id="PS50157"/>
    </source>
</evidence>
<organism evidence="3 4">
    <name type="scientific">Pholiota conissans</name>
    <dbReference type="NCBI Taxonomy" id="109636"/>
    <lineage>
        <taxon>Eukaryota</taxon>
        <taxon>Fungi</taxon>
        <taxon>Dikarya</taxon>
        <taxon>Basidiomycota</taxon>
        <taxon>Agaricomycotina</taxon>
        <taxon>Agaricomycetes</taxon>
        <taxon>Agaricomycetidae</taxon>
        <taxon>Agaricales</taxon>
        <taxon>Agaricineae</taxon>
        <taxon>Strophariaceae</taxon>
        <taxon>Pholiota</taxon>
    </lineage>
</organism>
<dbReference type="GO" id="GO:0008270">
    <property type="term" value="F:zinc ion binding"/>
    <property type="evidence" value="ECO:0007669"/>
    <property type="project" value="UniProtKB-KW"/>
</dbReference>
<dbReference type="AlphaFoldDB" id="A0A9P5YV69"/>
<reference evidence="3" key="1">
    <citation type="submission" date="2020-11" db="EMBL/GenBank/DDBJ databases">
        <authorList>
            <consortium name="DOE Joint Genome Institute"/>
            <person name="Ahrendt S."/>
            <person name="Riley R."/>
            <person name="Andreopoulos W."/>
            <person name="Labutti K."/>
            <person name="Pangilinan J."/>
            <person name="Ruiz-Duenas F.J."/>
            <person name="Barrasa J.M."/>
            <person name="Sanchez-Garcia M."/>
            <person name="Camarero S."/>
            <person name="Miyauchi S."/>
            <person name="Serrano A."/>
            <person name="Linde D."/>
            <person name="Babiker R."/>
            <person name="Drula E."/>
            <person name="Ayuso-Fernandez I."/>
            <person name="Pacheco R."/>
            <person name="Padilla G."/>
            <person name="Ferreira P."/>
            <person name="Barriuso J."/>
            <person name="Kellner H."/>
            <person name="Castanera R."/>
            <person name="Alfaro M."/>
            <person name="Ramirez L."/>
            <person name="Pisabarro A.G."/>
            <person name="Kuo A."/>
            <person name="Tritt A."/>
            <person name="Lipzen A."/>
            <person name="He G."/>
            <person name="Yan M."/>
            <person name="Ng V."/>
            <person name="Cullen D."/>
            <person name="Martin F."/>
            <person name="Rosso M.-N."/>
            <person name="Henrissat B."/>
            <person name="Hibbett D."/>
            <person name="Martinez A.T."/>
            <person name="Grigoriev I.V."/>
        </authorList>
    </citation>
    <scope>NUCLEOTIDE SEQUENCE</scope>
    <source>
        <strain evidence="3">CIRM-BRFM 674</strain>
    </source>
</reference>
<comment type="caution">
    <text evidence="3">The sequence shown here is derived from an EMBL/GenBank/DDBJ whole genome shotgun (WGS) entry which is preliminary data.</text>
</comment>